<evidence type="ECO:0000313" key="7">
    <source>
        <dbReference type="EMBL" id="ODN72395.1"/>
    </source>
</evidence>
<dbReference type="Proteomes" id="UP000094622">
    <property type="component" value="Unassembled WGS sequence"/>
</dbReference>
<evidence type="ECO:0000256" key="2">
    <source>
        <dbReference type="ARBA" id="ARBA00008000"/>
    </source>
</evidence>
<dbReference type="FunFam" id="1.10.45.10:FF:000001">
    <property type="entry name" value="D-lactate dehydrogenase mitochondrial"/>
    <property type="match status" value="1"/>
</dbReference>
<dbReference type="InterPro" id="IPR016164">
    <property type="entry name" value="FAD-linked_Oxase-like_C"/>
</dbReference>
<sequence length="458" mass="47652">MLTGDAVAALDPGWHPDNLAGGLLVQPGSTAEVAAVVEIARAHGAAIVPQGGRTGLVGGGITRSGEIALSLSRMNRIVRLDPLERTATVEAGAILETVAAEAALHGLEIGIDLAARGSATIGGMISTNAGGVLAHRYGVMRHRVLGLEAVMPDGSVLSDLTRIVKVSAGYDLKHLLIGAEGTLGVVTRVVLKLEPLPAATLTALFSLPSVDAVHLAVDAAGRLGSARLRMAEAMWKGYFDLTSAVQGWQDPAYDHAAPLHLALMIEGESRAALEPALLAVFEAVSDAFPGAGGLVSSSVRQDAEIWRLREDTEAVYRQYPMAPSYDVSLPLSEIEGYLEELGERLGVIDPDLSPFVFGHLADGNLHILMNRPGPLAELLANAIDAAVYRGLGARGGSFSAEHGVGSKRVGALRAHGDPVKLALMAALKAVVDPDNLMNPGKVVAPAAADPERMPSWTT</sequence>
<dbReference type="Gene3D" id="1.10.45.10">
    <property type="entry name" value="Vanillyl-alcohol Oxidase, Chain A, domain 4"/>
    <property type="match status" value="1"/>
</dbReference>
<protein>
    <submittedName>
        <fullName evidence="7">Putative FAD-linked oxidoreductase</fullName>
        <ecNumber evidence="7">1.-.-.-</ecNumber>
    </submittedName>
</protein>
<dbReference type="Gene3D" id="3.30.70.2190">
    <property type="match status" value="1"/>
</dbReference>
<gene>
    <name evidence="7" type="ORF">A6302_00322</name>
</gene>
<dbReference type="Gene3D" id="3.30.465.10">
    <property type="match status" value="1"/>
</dbReference>
<dbReference type="PROSITE" id="PS51387">
    <property type="entry name" value="FAD_PCMH"/>
    <property type="match status" value="1"/>
</dbReference>
<dbReference type="InterPro" id="IPR016171">
    <property type="entry name" value="Vanillyl_alc_oxidase_C-sub2"/>
</dbReference>
<dbReference type="PANTHER" id="PTHR43716:SF1">
    <property type="entry name" value="D-2-HYDROXYGLUTARATE DEHYDROGENASE, MITOCHONDRIAL"/>
    <property type="match status" value="1"/>
</dbReference>
<dbReference type="SUPFAM" id="SSF55103">
    <property type="entry name" value="FAD-linked oxidases, C-terminal domain"/>
    <property type="match status" value="1"/>
</dbReference>
<dbReference type="InterPro" id="IPR006094">
    <property type="entry name" value="Oxid_FAD_bind_N"/>
</dbReference>
<dbReference type="InterPro" id="IPR016169">
    <property type="entry name" value="FAD-bd_PCMH_sub2"/>
</dbReference>
<evidence type="ECO:0000313" key="8">
    <source>
        <dbReference type="Proteomes" id="UP000094622"/>
    </source>
</evidence>
<keyword evidence="8" id="KW-1185">Reference proteome</keyword>
<keyword evidence="3" id="KW-0285">Flavoprotein</keyword>
<dbReference type="EMBL" id="MCRJ01000003">
    <property type="protein sequence ID" value="ODN72395.1"/>
    <property type="molecule type" value="Genomic_DNA"/>
</dbReference>
<dbReference type="OrthoDB" id="9809290at2"/>
<dbReference type="Gene3D" id="3.30.43.10">
    <property type="entry name" value="Uridine Diphospho-n-acetylenolpyruvylglucosamine Reductase, domain 2"/>
    <property type="match status" value="1"/>
</dbReference>
<organism evidence="7 8">
    <name type="scientific">Methylobrevis pamukkalensis</name>
    <dbReference type="NCBI Taxonomy" id="1439726"/>
    <lineage>
        <taxon>Bacteria</taxon>
        <taxon>Pseudomonadati</taxon>
        <taxon>Pseudomonadota</taxon>
        <taxon>Alphaproteobacteria</taxon>
        <taxon>Hyphomicrobiales</taxon>
        <taxon>Pleomorphomonadaceae</taxon>
        <taxon>Methylobrevis</taxon>
    </lineage>
</organism>
<dbReference type="PANTHER" id="PTHR43716">
    <property type="entry name" value="D-2-HYDROXYGLUTARATE DEHYDROGENASE, MITOCHONDRIAL"/>
    <property type="match status" value="1"/>
</dbReference>
<dbReference type="Gene3D" id="3.30.70.2740">
    <property type="match status" value="1"/>
</dbReference>
<dbReference type="InterPro" id="IPR016166">
    <property type="entry name" value="FAD-bd_PCMH"/>
</dbReference>
<evidence type="ECO:0000256" key="3">
    <source>
        <dbReference type="ARBA" id="ARBA00022630"/>
    </source>
</evidence>
<dbReference type="GO" id="GO:0022904">
    <property type="term" value="P:respiratory electron transport chain"/>
    <property type="evidence" value="ECO:0007669"/>
    <property type="project" value="TreeGrafter"/>
</dbReference>
<keyword evidence="4" id="KW-0274">FAD</keyword>
<comment type="caution">
    <text evidence="7">The sequence shown here is derived from an EMBL/GenBank/DDBJ whole genome shotgun (WGS) entry which is preliminary data.</text>
</comment>
<dbReference type="PATRIC" id="fig|1439726.3.peg.338"/>
<dbReference type="GO" id="GO:0016491">
    <property type="term" value="F:oxidoreductase activity"/>
    <property type="evidence" value="ECO:0007669"/>
    <property type="project" value="UniProtKB-KW"/>
</dbReference>
<comment type="similarity">
    <text evidence="2">Belongs to the FAD-binding oxidoreductase/transferase type 4 family.</text>
</comment>
<proteinExistence type="inferred from homology"/>
<dbReference type="AlphaFoldDB" id="A0A1E3H8B3"/>
<feature type="domain" description="FAD-binding PCMH-type" evidence="6">
    <location>
        <begin position="16"/>
        <end position="196"/>
    </location>
</feature>
<evidence type="ECO:0000256" key="4">
    <source>
        <dbReference type="ARBA" id="ARBA00022827"/>
    </source>
</evidence>
<dbReference type="RefSeq" id="WP_069305546.1">
    <property type="nucleotide sequence ID" value="NZ_MCRJ01000003.1"/>
</dbReference>
<dbReference type="InterPro" id="IPR004113">
    <property type="entry name" value="FAD-bd_oxidored_4_C"/>
</dbReference>
<evidence type="ECO:0000256" key="5">
    <source>
        <dbReference type="ARBA" id="ARBA00023002"/>
    </source>
</evidence>
<name>A0A1E3H8B3_9HYPH</name>
<dbReference type="Pfam" id="PF02913">
    <property type="entry name" value="FAD-oxidase_C"/>
    <property type="match status" value="1"/>
</dbReference>
<comment type="cofactor">
    <cofactor evidence="1">
        <name>FAD</name>
        <dbReference type="ChEBI" id="CHEBI:57692"/>
    </cofactor>
</comment>
<keyword evidence="5 7" id="KW-0560">Oxidoreductase</keyword>
<dbReference type="InterPro" id="IPR016167">
    <property type="entry name" value="FAD-bd_PCMH_sub1"/>
</dbReference>
<evidence type="ECO:0000259" key="6">
    <source>
        <dbReference type="PROSITE" id="PS51387"/>
    </source>
</evidence>
<dbReference type="Pfam" id="PF01565">
    <property type="entry name" value="FAD_binding_4"/>
    <property type="match status" value="1"/>
</dbReference>
<reference evidence="7 8" key="1">
    <citation type="submission" date="2016-07" db="EMBL/GenBank/DDBJ databases">
        <title>Draft Genome Sequence of Methylobrevis pamukkalensis PK2.</title>
        <authorList>
            <person name="Vasilenko O.V."/>
            <person name="Doronina N.V."/>
            <person name="Shmareva M.N."/>
            <person name="Tarlachkov S.V."/>
            <person name="Mustakhimov I."/>
            <person name="Trotsenko Y.A."/>
        </authorList>
    </citation>
    <scope>NUCLEOTIDE SEQUENCE [LARGE SCALE GENOMIC DNA]</scope>
    <source>
        <strain evidence="7 8">PK2</strain>
    </source>
</reference>
<dbReference type="EC" id="1.-.-.-" evidence="7"/>
<evidence type="ECO:0000256" key="1">
    <source>
        <dbReference type="ARBA" id="ARBA00001974"/>
    </source>
</evidence>
<dbReference type="InterPro" id="IPR036318">
    <property type="entry name" value="FAD-bd_PCMH-like_sf"/>
</dbReference>
<dbReference type="InterPro" id="IPR051264">
    <property type="entry name" value="FAD-oxidored/transferase_4"/>
</dbReference>
<dbReference type="GO" id="GO:0071949">
    <property type="term" value="F:FAD binding"/>
    <property type="evidence" value="ECO:0007669"/>
    <property type="project" value="InterPro"/>
</dbReference>
<dbReference type="SUPFAM" id="SSF56176">
    <property type="entry name" value="FAD-binding/transporter-associated domain-like"/>
    <property type="match status" value="1"/>
</dbReference>
<accession>A0A1E3H8B3</accession>